<dbReference type="AlphaFoldDB" id="A0A6C2URI6"/>
<dbReference type="RefSeq" id="WP_136064009.1">
    <property type="nucleotide sequence ID" value="NZ_CAAHFH010000002.1"/>
</dbReference>
<dbReference type="InterPro" id="IPR025420">
    <property type="entry name" value="DUF4143"/>
</dbReference>
<protein>
    <recommendedName>
        <fullName evidence="5">AAA+ ATPase domain-containing protein</fullName>
    </recommendedName>
</protein>
<evidence type="ECO:0000313" key="4">
    <source>
        <dbReference type="Proteomes" id="UP000346198"/>
    </source>
</evidence>
<reference evidence="3 4" key="1">
    <citation type="submission" date="2019-04" db="EMBL/GenBank/DDBJ databases">
        <authorList>
            <person name="Van Vliet M D."/>
        </authorList>
    </citation>
    <scope>NUCLEOTIDE SEQUENCE [LARGE SCALE GENOMIC DNA]</scope>
    <source>
        <strain evidence="3 4">F21</strain>
    </source>
</reference>
<dbReference type="InterPro" id="IPR027417">
    <property type="entry name" value="P-loop_NTPase"/>
</dbReference>
<evidence type="ECO:0008006" key="5">
    <source>
        <dbReference type="Google" id="ProtNLM"/>
    </source>
</evidence>
<evidence type="ECO:0000259" key="2">
    <source>
        <dbReference type="Pfam" id="PF13635"/>
    </source>
</evidence>
<dbReference type="EMBL" id="CAAHFH010000002">
    <property type="protein sequence ID" value="VGO22563.1"/>
    <property type="molecule type" value="Genomic_DNA"/>
</dbReference>
<proteinExistence type="predicted"/>
<gene>
    <name evidence="3" type="ORF">SCARR_04648</name>
</gene>
<dbReference type="SUPFAM" id="SSF52540">
    <property type="entry name" value="P-loop containing nucleoside triphosphate hydrolases"/>
    <property type="match status" value="1"/>
</dbReference>
<feature type="domain" description="DUF4143" evidence="2">
    <location>
        <begin position="222"/>
        <end position="387"/>
    </location>
</feature>
<feature type="domain" description="AAA" evidence="1">
    <location>
        <begin position="19"/>
        <end position="152"/>
    </location>
</feature>
<dbReference type="Proteomes" id="UP000346198">
    <property type="component" value="Unassembled WGS sequence"/>
</dbReference>
<dbReference type="PANTHER" id="PTHR33295:SF7">
    <property type="entry name" value="ATPASE"/>
    <property type="match status" value="1"/>
</dbReference>
<dbReference type="Gene3D" id="3.40.50.300">
    <property type="entry name" value="P-loop containing nucleotide triphosphate hydrolases"/>
    <property type="match status" value="1"/>
</dbReference>
<evidence type="ECO:0000259" key="1">
    <source>
        <dbReference type="Pfam" id="PF13173"/>
    </source>
</evidence>
<keyword evidence="4" id="KW-1185">Reference proteome</keyword>
<dbReference type="Pfam" id="PF13635">
    <property type="entry name" value="DUF4143"/>
    <property type="match status" value="1"/>
</dbReference>
<sequence length="451" mass="51104">MIKRRSEQYLKHWFDKTRRKPLVLRGARQVGKSTLVRQFAEHHGLVLNEINLEKHLLLDDVFKSLDVKRIVLELEGLLGRNILESGSLLFLDEVQATPHALAALRYFYEELPELPVIAAGSLLEFTLAKHSFSMPVGRVEYHHISPVSFSEFIACLEPDLNSWKEAAGRFEEIPETAHQRLLSRLREYLFVGGMPEAVLEFQESGSLSEVQEVQRSIVETYQDDFSKYAQHAELVRLQRIFGQIPRNIGRKIKYVNLSREERSREIKAGVELLSRAQVCQKVNASHCSGIPLAAEASDDVYKLIFMDVGIVNYLCGGRWNDISEATAQVLVNEGPLAEQFVGQHLAYLDRGKPQLNYWLREGRANNAEVDYVISQGMQILPIEVKAGASGSLKSLQQFVLEKGNAQAIRFDLNRPSKMMVDVKTRSGDSVEDVRFELMSLPLYAVEALPLL</sequence>
<accession>A0A6C2URI6</accession>
<evidence type="ECO:0000313" key="3">
    <source>
        <dbReference type="EMBL" id="VGO22563.1"/>
    </source>
</evidence>
<organism evidence="3 4">
    <name type="scientific">Pontiella sulfatireligans</name>
    <dbReference type="NCBI Taxonomy" id="2750658"/>
    <lineage>
        <taxon>Bacteria</taxon>
        <taxon>Pseudomonadati</taxon>
        <taxon>Kiritimatiellota</taxon>
        <taxon>Kiritimatiellia</taxon>
        <taxon>Kiritimatiellales</taxon>
        <taxon>Pontiellaceae</taxon>
        <taxon>Pontiella</taxon>
    </lineage>
</organism>
<dbReference type="PANTHER" id="PTHR33295">
    <property type="entry name" value="ATPASE"/>
    <property type="match status" value="1"/>
</dbReference>
<dbReference type="InterPro" id="IPR041682">
    <property type="entry name" value="AAA_14"/>
</dbReference>
<dbReference type="Pfam" id="PF13173">
    <property type="entry name" value="AAA_14"/>
    <property type="match status" value="1"/>
</dbReference>
<name>A0A6C2URI6_9BACT</name>